<dbReference type="RefSeq" id="WP_255036664.1">
    <property type="nucleotide sequence ID" value="NZ_RJUF01000016.1"/>
</dbReference>
<organism evidence="6 7">
    <name type="scientific">Lacihabitans soyangensis</name>
    <dbReference type="NCBI Taxonomy" id="869394"/>
    <lineage>
        <taxon>Bacteria</taxon>
        <taxon>Pseudomonadati</taxon>
        <taxon>Bacteroidota</taxon>
        <taxon>Cytophagia</taxon>
        <taxon>Cytophagales</taxon>
        <taxon>Leadbetterellaceae</taxon>
        <taxon>Lacihabitans</taxon>
    </lineage>
</organism>
<dbReference type="AlphaFoldDB" id="A0AAE3H1F1"/>
<evidence type="ECO:0000256" key="2">
    <source>
        <dbReference type="ARBA" id="ARBA00022679"/>
    </source>
</evidence>
<dbReference type="Pfam" id="PF07804">
    <property type="entry name" value="HipA_C"/>
    <property type="match status" value="1"/>
</dbReference>
<evidence type="ECO:0000259" key="4">
    <source>
        <dbReference type="Pfam" id="PF07804"/>
    </source>
</evidence>
<comment type="similarity">
    <text evidence="1">Belongs to the HipA Ser/Thr kinase family.</text>
</comment>
<evidence type="ECO:0000256" key="1">
    <source>
        <dbReference type="ARBA" id="ARBA00010164"/>
    </source>
</evidence>
<feature type="domain" description="HipA N-terminal subdomain 1" evidence="5">
    <location>
        <begin position="6"/>
        <end position="120"/>
    </location>
</feature>
<dbReference type="Proteomes" id="UP001204144">
    <property type="component" value="Unassembled WGS sequence"/>
</dbReference>
<protein>
    <submittedName>
        <fullName evidence="6">Type II toxin-antitoxin system HipA family toxin</fullName>
    </submittedName>
</protein>
<evidence type="ECO:0000259" key="5">
    <source>
        <dbReference type="Pfam" id="PF13657"/>
    </source>
</evidence>
<dbReference type="GO" id="GO:0004674">
    <property type="term" value="F:protein serine/threonine kinase activity"/>
    <property type="evidence" value="ECO:0007669"/>
    <property type="project" value="TreeGrafter"/>
</dbReference>
<gene>
    <name evidence="6" type="ORF">EGI31_07925</name>
</gene>
<dbReference type="PANTHER" id="PTHR37419">
    <property type="entry name" value="SERINE/THREONINE-PROTEIN KINASE TOXIN HIPA"/>
    <property type="match status" value="1"/>
</dbReference>
<evidence type="ECO:0000256" key="3">
    <source>
        <dbReference type="ARBA" id="ARBA00022777"/>
    </source>
</evidence>
<dbReference type="InterPro" id="IPR052028">
    <property type="entry name" value="HipA_Ser/Thr_kinase"/>
</dbReference>
<keyword evidence="3" id="KW-0418">Kinase</keyword>
<dbReference type="EMBL" id="RJUF01000016">
    <property type="protein sequence ID" value="MCP9762882.1"/>
    <property type="molecule type" value="Genomic_DNA"/>
</dbReference>
<sequence>MVNLANVVLWDKLVGAVLWDEAREVASFEMDAAFVRLGLDIAPLTMPIQIASKGTIFQFPALPRETYQGLPGLLADALPDRFGGQLIDIWLASQGRARNSMNPVERLCYQGNRGMGALEFAPAIKQEKDTAKNLEISDLVALSKKALEQKSELNTALSQKEAEALMDIVKVGTSAGGARAKAVIAYNPLTKEVRSGQLVAPEGFEHWLVKFDGVTNEQLSDPMGYGRIEYAYYKMAIACGINMTESKLLEEGGRAHFMTKRFDRLPNNQKLHMQTLCGLCHYDYNNPNAYAYEQAFQAMRELRLPYTDAEQLYLRMVFNVIARNQDDHTKNISFLMDNSGKWKLSPAYDVTYAYNPDNKWIARHQMSVNGKREGIDQSDLLNVAKQMNIKKPKEIICQAIETVKNWKHFAQEAQMPEIQALALEKTFLLGL</sequence>
<dbReference type="PANTHER" id="PTHR37419:SF8">
    <property type="entry name" value="TOXIN YJJJ"/>
    <property type="match status" value="1"/>
</dbReference>
<name>A0AAE3H1F1_9BACT</name>
<dbReference type="InterPro" id="IPR017508">
    <property type="entry name" value="HipA_N1"/>
</dbReference>
<keyword evidence="7" id="KW-1185">Reference proteome</keyword>
<reference evidence="6 7" key="1">
    <citation type="submission" date="2018-11" db="EMBL/GenBank/DDBJ databases">
        <title>Novel bacteria species description.</title>
        <authorList>
            <person name="Han J.-H."/>
        </authorList>
    </citation>
    <scope>NUCLEOTIDE SEQUENCE [LARGE SCALE GENOMIC DNA]</scope>
    <source>
        <strain evidence="6 7">KCTC23259</strain>
    </source>
</reference>
<proteinExistence type="inferred from homology"/>
<evidence type="ECO:0000313" key="6">
    <source>
        <dbReference type="EMBL" id="MCP9762882.1"/>
    </source>
</evidence>
<dbReference type="Pfam" id="PF13657">
    <property type="entry name" value="Couple_hipA"/>
    <property type="match status" value="1"/>
</dbReference>
<feature type="domain" description="HipA-like C-terminal" evidence="4">
    <location>
        <begin position="173"/>
        <end position="404"/>
    </location>
</feature>
<dbReference type="InterPro" id="IPR012893">
    <property type="entry name" value="HipA-like_C"/>
</dbReference>
<dbReference type="Gene3D" id="1.10.1070.20">
    <property type="match status" value="1"/>
</dbReference>
<comment type="caution">
    <text evidence="6">The sequence shown here is derived from an EMBL/GenBank/DDBJ whole genome shotgun (WGS) entry which is preliminary data.</text>
</comment>
<keyword evidence="2" id="KW-0808">Transferase</keyword>
<accession>A0AAE3H1F1</accession>
<evidence type="ECO:0000313" key="7">
    <source>
        <dbReference type="Proteomes" id="UP001204144"/>
    </source>
</evidence>
<dbReference type="GO" id="GO:0005829">
    <property type="term" value="C:cytosol"/>
    <property type="evidence" value="ECO:0007669"/>
    <property type="project" value="TreeGrafter"/>
</dbReference>